<gene>
    <name evidence="1" type="ORF">CEXT_734271</name>
</gene>
<accession>A0AAV4UX82</accession>
<comment type="caution">
    <text evidence="1">The sequence shown here is derived from an EMBL/GenBank/DDBJ whole genome shotgun (WGS) entry which is preliminary data.</text>
</comment>
<dbReference type="EMBL" id="BPLR01013618">
    <property type="protein sequence ID" value="GIY62427.1"/>
    <property type="molecule type" value="Genomic_DNA"/>
</dbReference>
<reference evidence="1 2" key="1">
    <citation type="submission" date="2021-06" db="EMBL/GenBank/DDBJ databases">
        <title>Caerostris extrusa draft genome.</title>
        <authorList>
            <person name="Kono N."/>
            <person name="Arakawa K."/>
        </authorList>
    </citation>
    <scope>NUCLEOTIDE SEQUENCE [LARGE SCALE GENOMIC DNA]</scope>
</reference>
<dbReference type="AlphaFoldDB" id="A0AAV4UX82"/>
<dbReference type="Proteomes" id="UP001054945">
    <property type="component" value="Unassembled WGS sequence"/>
</dbReference>
<name>A0AAV4UX82_CAEEX</name>
<evidence type="ECO:0000313" key="1">
    <source>
        <dbReference type="EMBL" id="GIY62427.1"/>
    </source>
</evidence>
<proteinExistence type="predicted"/>
<evidence type="ECO:0000313" key="2">
    <source>
        <dbReference type="Proteomes" id="UP001054945"/>
    </source>
</evidence>
<organism evidence="1 2">
    <name type="scientific">Caerostris extrusa</name>
    <name type="common">Bark spider</name>
    <name type="synonym">Caerostris bankana</name>
    <dbReference type="NCBI Taxonomy" id="172846"/>
    <lineage>
        <taxon>Eukaryota</taxon>
        <taxon>Metazoa</taxon>
        <taxon>Ecdysozoa</taxon>
        <taxon>Arthropoda</taxon>
        <taxon>Chelicerata</taxon>
        <taxon>Arachnida</taxon>
        <taxon>Araneae</taxon>
        <taxon>Araneomorphae</taxon>
        <taxon>Entelegynae</taxon>
        <taxon>Araneoidea</taxon>
        <taxon>Araneidae</taxon>
        <taxon>Caerostris</taxon>
    </lineage>
</organism>
<sequence length="143" mass="16275">MKQDPPEDISSVQDFASQDDNEILEEIFIEAVDFIARRYVVVNVHRSSNCIPTGSFNVQLVCRIGKNNGKLFKNVLKGLPHIYVFAQHLFASLHQNLYDYRSFRGNKKSEGRPQSIYTLTPDESFLDSVETNACINTYVLVVS</sequence>
<keyword evidence="2" id="KW-1185">Reference proteome</keyword>
<protein>
    <submittedName>
        <fullName evidence="1">Uncharacterized protein</fullName>
    </submittedName>
</protein>